<protein>
    <submittedName>
        <fullName evidence="11">Kinesin</fullName>
    </submittedName>
</protein>
<evidence type="ECO:0000256" key="8">
    <source>
        <dbReference type="SAM" id="Coils"/>
    </source>
</evidence>
<dbReference type="EMBL" id="CP031052">
    <property type="protein sequence ID" value="QDZ25826.1"/>
    <property type="molecule type" value="Genomic_DNA"/>
</dbReference>
<feature type="compositionally biased region" description="Basic and acidic residues" evidence="9">
    <location>
        <begin position="171"/>
        <end position="185"/>
    </location>
</feature>
<evidence type="ECO:0000256" key="9">
    <source>
        <dbReference type="SAM" id="MobiDB-lite"/>
    </source>
</evidence>
<reference evidence="11 12" key="1">
    <citation type="submission" date="2018-07" db="EMBL/GenBank/DDBJ databases">
        <title>The complete nuclear genome of the prasinophyte Chloropicon primus (CCMP1205).</title>
        <authorList>
            <person name="Pombert J.-F."/>
            <person name="Otis C."/>
            <person name="Turmel M."/>
            <person name="Lemieux C."/>
        </authorList>
    </citation>
    <scope>NUCLEOTIDE SEQUENCE [LARGE SCALE GENOMIC DNA]</scope>
    <source>
        <strain evidence="11 12">CCMP1205</strain>
    </source>
</reference>
<evidence type="ECO:0000256" key="7">
    <source>
        <dbReference type="PROSITE-ProRule" id="PRU00283"/>
    </source>
</evidence>
<keyword evidence="6 7" id="KW-0505">Motor protein</keyword>
<comment type="subcellular location">
    <subcellularLocation>
        <location evidence="1">Cytoplasm</location>
    </subcellularLocation>
</comment>
<feature type="coiled-coil region" evidence="8">
    <location>
        <begin position="1125"/>
        <end position="1152"/>
    </location>
</feature>
<feature type="compositionally biased region" description="Polar residues" evidence="9">
    <location>
        <begin position="912"/>
        <end position="925"/>
    </location>
</feature>
<evidence type="ECO:0000256" key="5">
    <source>
        <dbReference type="ARBA" id="ARBA00023054"/>
    </source>
</evidence>
<feature type="region of interest" description="Disordered" evidence="9">
    <location>
        <begin position="799"/>
        <end position="847"/>
    </location>
</feature>
<feature type="compositionally biased region" description="Basic and acidic residues" evidence="9">
    <location>
        <begin position="527"/>
        <end position="536"/>
    </location>
</feature>
<evidence type="ECO:0000256" key="4">
    <source>
        <dbReference type="ARBA" id="ARBA00022840"/>
    </source>
</evidence>
<name>A0A5B8N0Q1_9CHLO</name>
<evidence type="ECO:0000256" key="3">
    <source>
        <dbReference type="ARBA" id="ARBA00022741"/>
    </source>
</evidence>
<feature type="region of interest" description="Disordered" evidence="9">
    <location>
        <begin position="484"/>
        <end position="536"/>
    </location>
</feature>
<keyword evidence="5 8" id="KW-0175">Coiled coil</keyword>
<feature type="binding site" evidence="7">
    <location>
        <begin position="69"/>
        <end position="76"/>
    </location>
    <ligand>
        <name>ATP</name>
        <dbReference type="ChEBI" id="CHEBI:30616"/>
    </ligand>
</feature>
<organism evidence="11 12">
    <name type="scientific">Chloropicon primus</name>
    <dbReference type="NCBI Taxonomy" id="1764295"/>
    <lineage>
        <taxon>Eukaryota</taxon>
        <taxon>Viridiplantae</taxon>
        <taxon>Chlorophyta</taxon>
        <taxon>Chloropicophyceae</taxon>
        <taxon>Chloropicales</taxon>
        <taxon>Chloropicaceae</taxon>
        <taxon>Chloropicon</taxon>
    </lineage>
</organism>
<dbReference type="Pfam" id="PF25764">
    <property type="entry name" value="KIF21A_4th"/>
    <property type="match status" value="1"/>
</dbReference>
<evidence type="ECO:0000313" key="11">
    <source>
        <dbReference type="EMBL" id="QDZ25826.1"/>
    </source>
</evidence>
<dbReference type="GO" id="GO:0051231">
    <property type="term" value="P:spindle elongation"/>
    <property type="evidence" value="ECO:0007669"/>
    <property type="project" value="TreeGrafter"/>
</dbReference>
<feature type="compositionally biased region" description="Low complexity" evidence="9">
    <location>
        <begin position="88"/>
        <end position="106"/>
    </location>
</feature>
<evidence type="ECO:0000256" key="2">
    <source>
        <dbReference type="ARBA" id="ARBA00022490"/>
    </source>
</evidence>
<evidence type="ECO:0000313" key="12">
    <source>
        <dbReference type="Proteomes" id="UP000316726"/>
    </source>
</evidence>
<dbReference type="STRING" id="1764295.A0A5B8N0Q1"/>
<proteinExistence type="inferred from homology"/>
<dbReference type="InterPro" id="IPR036961">
    <property type="entry name" value="Kinesin_motor_dom_sf"/>
</dbReference>
<dbReference type="Gene3D" id="3.40.850.10">
    <property type="entry name" value="Kinesin motor domain"/>
    <property type="match status" value="1"/>
</dbReference>
<feature type="region of interest" description="Disordered" evidence="9">
    <location>
        <begin position="658"/>
        <end position="690"/>
    </location>
</feature>
<dbReference type="GO" id="GO:0005875">
    <property type="term" value="C:microtubule associated complex"/>
    <property type="evidence" value="ECO:0007669"/>
    <property type="project" value="TreeGrafter"/>
</dbReference>
<dbReference type="GO" id="GO:0007018">
    <property type="term" value="P:microtubule-based movement"/>
    <property type="evidence" value="ECO:0007669"/>
    <property type="project" value="InterPro"/>
</dbReference>
<dbReference type="OrthoDB" id="3176171at2759"/>
<dbReference type="GO" id="GO:0005737">
    <property type="term" value="C:cytoplasm"/>
    <property type="evidence" value="ECO:0007669"/>
    <property type="project" value="UniProtKB-SubCell"/>
</dbReference>
<feature type="region of interest" description="Disordered" evidence="9">
    <location>
        <begin position="88"/>
        <end position="121"/>
    </location>
</feature>
<keyword evidence="3 7" id="KW-0547">Nucleotide-binding</keyword>
<dbReference type="InterPro" id="IPR027640">
    <property type="entry name" value="Kinesin-like_fam"/>
</dbReference>
<dbReference type="GO" id="GO:0008017">
    <property type="term" value="F:microtubule binding"/>
    <property type="evidence" value="ECO:0007669"/>
    <property type="project" value="InterPro"/>
</dbReference>
<dbReference type="GO" id="GO:0003777">
    <property type="term" value="F:microtubule motor activity"/>
    <property type="evidence" value="ECO:0007669"/>
    <property type="project" value="InterPro"/>
</dbReference>
<keyword evidence="2" id="KW-0963">Cytoplasm</keyword>
<dbReference type="InterPro" id="IPR001752">
    <property type="entry name" value="Kinesin_motor_dom"/>
</dbReference>
<feature type="region of interest" description="Disordered" evidence="9">
    <location>
        <begin position="903"/>
        <end position="925"/>
    </location>
</feature>
<dbReference type="GO" id="GO:0007052">
    <property type="term" value="P:mitotic spindle organization"/>
    <property type="evidence" value="ECO:0007669"/>
    <property type="project" value="TreeGrafter"/>
</dbReference>
<sequence>MKVCRKTNQAEGKEDHLIVQDGKYSFEYDYVYGDDTINGRNPRKMYSDCVDPLVEGLFGGYSATVLAYGQTGSGKTYTMGGLDTSFVSSSSSSSPSFSSPASDGSVETPSPGVKEGERRAHRGIIPRAVDSLYAKLDKETNGEKGKEVKIKVSYVEIYNEEIRDLLVASDGRGEGGVRDESKATEVTESAPPLQRKGSLTSASSLGKQQLQEIQIRESSDGCVHLVGCSEVEVRSKKHMCVLFQKGLKLRSTSKTGMNKQSSRSHAIFAISVESRVTKKTTDEATGEEKVDVELLRAKINLVDLAGSERVKRTHAEGSTFREGVNINKGLLALGNVISALASESPTAAGMGDSALANDAGSGGEQNSHVPYRDSKLTRILRDALGGNSKTVMIACVSPCTLDCDESVNTLRYAQRARSITNVVTKDALDALQGDNIEALREALNRTKAENALLKKQLCLCRSEVSTLKSIIKFGTHKTATRALPAEPQLAWSEPTLPSQEAEDKGETGMDGGGGSHPPALLNPDVVSGEKHGAGARERLEAEEAQSLKVLESHVSKLDEALLEKELAMEKVRKGVNEMHQQIVETCVTSKSQYTTVSAGEQQVGSCGPAEKAHVPEDEMKQLVSSMESEIGELQTQKLELLQQLQEYANTSEAALQEQVNATSIRSKSRKGKKDSKKGAKKPIDPKEARQKQMLMDKVKRLESVLSELKQKHAKLVNLERLKKKSDALCDRLKKDVEEIKRQKCQLMKEINGKAKRFASYQKVTKKEMQSLQREKAKADQARSKLEINKEKQLQALKRKTEECNKHKNKLKQLTRKDSRGASDGVKSKHGGKEGEDVPELQPNALAPLLRDERSRQIWIEEEMEACTLLEKLRDSLKETHADTLECSQCIKSLKNKSRALERKIDKCKRKSSTGSEENGAGSQSFHPHLESWEAELQELQTQLSSMELSRKQLDERMASLEMELSHLMYEKAACFMLTAHNKEDMNHDDHQAAFQQARVNSRDAHRFAKLLINGKNGMNANGMSSDLRRWSGLRSLAEARGMLRIVFSKAIKSRIDSIKAKKALESMELETSSKQFDFTANEDHVKDEEHVKPEPADVPADEIEVPKRSKKHSYVDPKWVDDILTEQAKILKELADEEIQEEKQEEKQESKSKSSLARLALLKYSENKDIRAEAISPKALSPTRKFGWMETKQVITNVLQARNV</sequence>
<dbReference type="PROSITE" id="PS00411">
    <property type="entry name" value="KINESIN_MOTOR_1"/>
    <property type="match status" value="1"/>
</dbReference>
<evidence type="ECO:0000256" key="1">
    <source>
        <dbReference type="ARBA" id="ARBA00004496"/>
    </source>
</evidence>
<dbReference type="AlphaFoldDB" id="A0A5B8N0Q1"/>
<evidence type="ECO:0000256" key="6">
    <source>
        <dbReference type="ARBA" id="ARBA00023175"/>
    </source>
</evidence>
<dbReference type="InterPro" id="IPR027417">
    <property type="entry name" value="P-loop_NTPase"/>
</dbReference>
<dbReference type="PANTHER" id="PTHR47969">
    <property type="entry name" value="CHROMOSOME-ASSOCIATED KINESIN KIF4A-RELATED"/>
    <property type="match status" value="1"/>
</dbReference>
<feature type="compositionally biased region" description="Basic and acidic residues" evidence="9">
    <location>
        <begin position="681"/>
        <end position="690"/>
    </location>
</feature>
<dbReference type="SMART" id="SM00129">
    <property type="entry name" value="KISc"/>
    <property type="match status" value="1"/>
</dbReference>
<keyword evidence="4 7" id="KW-0067">ATP-binding</keyword>
<dbReference type="Pfam" id="PF00225">
    <property type="entry name" value="Kinesin"/>
    <property type="match status" value="1"/>
</dbReference>
<feature type="coiled-coil region" evidence="8">
    <location>
        <begin position="616"/>
        <end position="657"/>
    </location>
</feature>
<dbReference type="SUPFAM" id="SSF52540">
    <property type="entry name" value="P-loop containing nucleoside triphosphate hydrolases"/>
    <property type="match status" value="1"/>
</dbReference>
<accession>A0A5B8N0Q1</accession>
<feature type="region of interest" description="Disordered" evidence="9">
    <location>
        <begin position="171"/>
        <end position="202"/>
    </location>
</feature>
<dbReference type="PANTHER" id="PTHR47969:SF15">
    <property type="entry name" value="CHROMOSOME-ASSOCIATED KINESIN KIF4A-RELATED"/>
    <property type="match status" value="1"/>
</dbReference>
<keyword evidence="12" id="KW-1185">Reference proteome</keyword>
<dbReference type="Proteomes" id="UP000316726">
    <property type="component" value="Chromosome 19"/>
</dbReference>
<comment type="similarity">
    <text evidence="7">Belongs to the TRAFAC class myosin-kinesin ATPase superfamily. Kinesin family.</text>
</comment>
<evidence type="ECO:0000259" key="10">
    <source>
        <dbReference type="PROSITE" id="PS50067"/>
    </source>
</evidence>
<gene>
    <name evidence="11" type="ORF">A3770_19p83440</name>
</gene>
<feature type="domain" description="Kinesin motor" evidence="10">
    <location>
        <begin position="1"/>
        <end position="419"/>
    </location>
</feature>
<dbReference type="PROSITE" id="PS50067">
    <property type="entry name" value="KINESIN_MOTOR_2"/>
    <property type="match status" value="1"/>
</dbReference>
<dbReference type="PRINTS" id="PR00380">
    <property type="entry name" value="KINESINHEAVY"/>
</dbReference>
<feature type="compositionally biased region" description="Basic residues" evidence="9">
    <location>
        <begin position="666"/>
        <end position="680"/>
    </location>
</feature>
<dbReference type="InterPro" id="IPR019821">
    <property type="entry name" value="Kinesin_motor_CS"/>
</dbReference>
<dbReference type="GO" id="GO:0005524">
    <property type="term" value="F:ATP binding"/>
    <property type="evidence" value="ECO:0007669"/>
    <property type="project" value="UniProtKB-UniRule"/>
</dbReference>